<keyword evidence="1" id="KW-0472">Membrane</keyword>
<evidence type="ECO:0000256" key="1">
    <source>
        <dbReference type="SAM" id="Phobius"/>
    </source>
</evidence>
<feature type="transmembrane region" description="Helical" evidence="1">
    <location>
        <begin position="244"/>
        <end position="265"/>
    </location>
</feature>
<gene>
    <name evidence="2" type="ORF">JS278_02721</name>
</gene>
<dbReference type="AlphaFoldDB" id="A0A344UX58"/>
<dbReference type="EMBL" id="CP025198">
    <property type="protein sequence ID" value="AXE39856.1"/>
    <property type="molecule type" value="Genomic_DNA"/>
</dbReference>
<feature type="transmembrane region" description="Helical" evidence="1">
    <location>
        <begin position="12"/>
        <end position="30"/>
    </location>
</feature>
<dbReference type="KEGG" id="acij:JS278_02721"/>
<feature type="transmembrane region" description="Helical" evidence="1">
    <location>
        <begin position="311"/>
        <end position="332"/>
    </location>
</feature>
<feature type="transmembrane region" description="Helical" evidence="1">
    <location>
        <begin position="42"/>
        <end position="69"/>
    </location>
</feature>
<dbReference type="RefSeq" id="WP_114045669.1">
    <property type="nucleotide sequence ID" value="NZ_CP025198.1"/>
</dbReference>
<reference evidence="2 3" key="1">
    <citation type="submission" date="2017-12" db="EMBL/GenBank/DDBJ databases">
        <title>The whole genome sequence of the Acidipropionibacterium virtanenii sp. nov. type strain JS278.</title>
        <authorList>
            <person name="Laine P."/>
            <person name="Deptula P."/>
            <person name="Varmanen P."/>
            <person name="Auvinen P."/>
        </authorList>
    </citation>
    <scope>NUCLEOTIDE SEQUENCE [LARGE SCALE GENOMIC DNA]</scope>
    <source>
        <strain evidence="2 3">JS278</strain>
    </source>
</reference>
<sequence length="376" mass="38017">MMARSGSGLADSLGSIVSAGLAAVIPIGVLSGSGSVYGIRRAGIISVCLALAAYLAQVLTAVCIEAPLYGGGRRGELPTVVFAAGFLGCVLWGAGVTGSVIAVAGLFLMIPALECARASAVLQGGWRRELIVGALLAAGVAWTLISRGPVALHIGVAVAVAGAMLIRMPPRWAGFPLPRGGQWWVVAETALVGSVQPIALSVAYGGLGAEAATGLKFVLSSANIVSPVLYFLRLRLLSRRSVRDIGLACVLLVLGCGAILAFQAAGAFDLAFGPTWSAVSLGMLVAGIVWKGLSAGTTIPFTALRRSGEGAVVITVRLIATALFIAASVIAVNAVGTVIGVLTGFVISEALSWILFAVAARRFGVGANVSRKGKAS</sequence>
<dbReference type="OrthoDB" id="4922460at2"/>
<keyword evidence="3" id="KW-1185">Reference proteome</keyword>
<evidence type="ECO:0008006" key="4">
    <source>
        <dbReference type="Google" id="ProtNLM"/>
    </source>
</evidence>
<dbReference type="Proteomes" id="UP000251995">
    <property type="component" value="Chromosome"/>
</dbReference>
<feature type="transmembrane region" description="Helical" evidence="1">
    <location>
        <begin position="338"/>
        <end position="360"/>
    </location>
</feature>
<feature type="transmembrane region" description="Helical" evidence="1">
    <location>
        <begin position="151"/>
        <end position="169"/>
    </location>
</feature>
<name>A0A344UX58_9ACTN</name>
<proteinExistence type="predicted"/>
<feature type="transmembrane region" description="Helical" evidence="1">
    <location>
        <begin position="213"/>
        <end position="232"/>
    </location>
</feature>
<organism evidence="2 3">
    <name type="scientific">Acidipropionibacterium virtanenii</name>
    <dbReference type="NCBI Taxonomy" id="2057246"/>
    <lineage>
        <taxon>Bacteria</taxon>
        <taxon>Bacillati</taxon>
        <taxon>Actinomycetota</taxon>
        <taxon>Actinomycetes</taxon>
        <taxon>Propionibacteriales</taxon>
        <taxon>Propionibacteriaceae</taxon>
        <taxon>Acidipropionibacterium</taxon>
    </lineage>
</organism>
<protein>
    <recommendedName>
        <fullName evidence="4">Polysaccharide biosynthesis protein C-terminal domain-containing protein</fullName>
    </recommendedName>
</protein>
<evidence type="ECO:0000313" key="2">
    <source>
        <dbReference type="EMBL" id="AXE39856.1"/>
    </source>
</evidence>
<feature type="transmembrane region" description="Helical" evidence="1">
    <location>
        <begin position="81"/>
        <end position="108"/>
    </location>
</feature>
<keyword evidence="1" id="KW-1133">Transmembrane helix</keyword>
<evidence type="ECO:0000313" key="3">
    <source>
        <dbReference type="Proteomes" id="UP000251995"/>
    </source>
</evidence>
<accession>A0A344UX58</accession>
<keyword evidence="1" id="KW-0812">Transmembrane</keyword>